<evidence type="ECO:0000313" key="2">
    <source>
        <dbReference type="EMBL" id="ORZ29557.1"/>
    </source>
</evidence>
<comment type="caution">
    <text evidence="2">The sequence shown here is derived from an EMBL/GenBank/DDBJ whole genome shotgun (WGS) entry which is preliminary data.</text>
</comment>
<proteinExistence type="predicted"/>
<keyword evidence="3" id="KW-1185">Reference proteome</keyword>
<sequence>MAGVALVTPAAPRTPRNTCIVAFKTMSDSRSKSVHGGLGAMCKTKLCDPAKADVSSHSNTSTTSSSESKMASNNGIVPWQPFKAVTRSLSRCDGRCTTDRRGNCDTLRIGCGTTPRARSECRTAAEGKHPIGCPLSDDANASRISVRVSNWEGRVGVGEKLECAN</sequence>
<evidence type="ECO:0000256" key="1">
    <source>
        <dbReference type="SAM" id="MobiDB-lite"/>
    </source>
</evidence>
<dbReference type="AlphaFoldDB" id="A0A1Y2H4R3"/>
<reference evidence="2 3" key="1">
    <citation type="submission" date="2016-07" db="EMBL/GenBank/DDBJ databases">
        <title>Pervasive Adenine N6-methylation of Active Genes in Fungi.</title>
        <authorList>
            <consortium name="DOE Joint Genome Institute"/>
            <person name="Mondo S.J."/>
            <person name="Dannebaum R.O."/>
            <person name="Kuo R.C."/>
            <person name="Labutti K."/>
            <person name="Haridas S."/>
            <person name="Kuo A."/>
            <person name="Salamov A."/>
            <person name="Ahrendt S.R."/>
            <person name="Lipzen A."/>
            <person name="Sullivan W."/>
            <person name="Andreopoulos W.B."/>
            <person name="Clum A."/>
            <person name="Lindquist E."/>
            <person name="Daum C."/>
            <person name="Ramamoorthy G.K."/>
            <person name="Gryganskyi A."/>
            <person name="Culley D."/>
            <person name="Magnuson J.K."/>
            <person name="James T.Y."/>
            <person name="O'Malley M.A."/>
            <person name="Stajich J.E."/>
            <person name="Spatafora J.W."/>
            <person name="Visel A."/>
            <person name="Grigoriev I.V."/>
        </authorList>
    </citation>
    <scope>NUCLEOTIDE SEQUENCE [LARGE SCALE GENOMIC DNA]</scope>
    <source>
        <strain evidence="2 3">PL171</strain>
    </source>
</reference>
<protein>
    <submittedName>
        <fullName evidence="2">Uncharacterized protein</fullName>
    </submittedName>
</protein>
<organism evidence="2 3">
    <name type="scientific">Catenaria anguillulae PL171</name>
    <dbReference type="NCBI Taxonomy" id="765915"/>
    <lineage>
        <taxon>Eukaryota</taxon>
        <taxon>Fungi</taxon>
        <taxon>Fungi incertae sedis</taxon>
        <taxon>Blastocladiomycota</taxon>
        <taxon>Blastocladiomycetes</taxon>
        <taxon>Blastocladiales</taxon>
        <taxon>Catenariaceae</taxon>
        <taxon>Catenaria</taxon>
    </lineage>
</organism>
<name>A0A1Y2H4R3_9FUNG</name>
<feature type="compositionally biased region" description="Low complexity" evidence="1">
    <location>
        <begin position="55"/>
        <end position="74"/>
    </location>
</feature>
<dbReference type="Proteomes" id="UP000193411">
    <property type="component" value="Unassembled WGS sequence"/>
</dbReference>
<accession>A0A1Y2H4R3</accession>
<feature type="region of interest" description="Disordered" evidence="1">
    <location>
        <begin position="51"/>
        <end position="74"/>
    </location>
</feature>
<evidence type="ECO:0000313" key="3">
    <source>
        <dbReference type="Proteomes" id="UP000193411"/>
    </source>
</evidence>
<dbReference type="EMBL" id="MCFL01000161">
    <property type="protein sequence ID" value="ORZ29557.1"/>
    <property type="molecule type" value="Genomic_DNA"/>
</dbReference>
<gene>
    <name evidence="2" type="ORF">BCR44DRAFT_1449573</name>
</gene>